<sequence>MNGFDSYKDVYEAIVDSSILNNDDTDFPNHIINIIKFFITKLIHFQHLENHKIPIFFNKTEYIMDNEITNSFYDSNNSDILTNDLMNIKAVSLKAINNSDSIQSIAYKMNRFLSYYIKGSTKFHNHWFVLDFSINDLVRKVYESINSNTLTKRNLITNAVQIDYLVIYTNLDY</sequence>
<proteinExistence type="predicted"/>
<reference evidence="1 2" key="1">
    <citation type="submission" date="2016-08" db="EMBL/GenBank/DDBJ databases">
        <title>A Parts List for Fungal Cellulosomes Revealed by Comparative Genomics.</title>
        <authorList>
            <consortium name="DOE Joint Genome Institute"/>
            <person name="Haitjema C.H."/>
            <person name="Gilmore S.P."/>
            <person name="Henske J.K."/>
            <person name="Solomon K.V."/>
            <person name="De Groot R."/>
            <person name="Kuo A."/>
            <person name="Mondo S.J."/>
            <person name="Salamov A.A."/>
            <person name="Labutti K."/>
            <person name="Zhao Z."/>
            <person name="Chiniquy J."/>
            <person name="Barry K."/>
            <person name="Brewer H.M."/>
            <person name="Purvine S.O."/>
            <person name="Wright A.T."/>
            <person name="Boxma B."/>
            <person name="Van Alen T."/>
            <person name="Hackstein J.H."/>
            <person name="Baker S.E."/>
            <person name="Grigoriev I.V."/>
            <person name="O'Malley M.A."/>
        </authorList>
    </citation>
    <scope>NUCLEOTIDE SEQUENCE [LARGE SCALE GENOMIC DNA]</scope>
    <source>
        <strain evidence="1 2">G1</strain>
    </source>
</reference>
<organism evidence="1 2">
    <name type="scientific">Neocallimastix californiae</name>
    <dbReference type="NCBI Taxonomy" id="1754190"/>
    <lineage>
        <taxon>Eukaryota</taxon>
        <taxon>Fungi</taxon>
        <taxon>Fungi incertae sedis</taxon>
        <taxon>Chytridiomycota</taxon>
        <taxon>Chytridiomycota incertae sedis</taxon>
        <taxon>Neocallimastigomycetes</taxon>
        <taxon>Neocallimastigales</taxon>
        <taxon>Neocallimastigaceae</taxon>
        <taxon>Neocallimastix</taxon>
    </lineage>
</organism>
<protein>
    <submittedName>
        <fullName evidence="1">Uncharacterized protein</fullName>
    </submittedName>
</protein>
<name>A0A1Y2D0S3_9FUNG</name>
<accession>A0A1Y2D0S3</accession>
<dbReference type="Proteomes" id="UP000193920">
    <property type="component" value="Unassembled WGS sequence"/>
</dbReference>
<gene>
    <name evidence="1" type="ORF">LY90DRAFT_508086</name>
</gene>
<dbReference type="EMBL" id="MCOG01000092">
    <property type="protein sequence ID" value="ORY52734.1"/>
    <property type="molecule type" value="Genomic_DNA"/>
</dbReference>
<keyword evidence="2" id="KW-1185">Reference proteome</keyword>
<dbReference type="AlphaFoldDB" id="A0A1Y2D0S3"/>
<comment type="caution">
    <text evidence="1">The sequence shown here is derived from an EMBL/GenBank/DDBJ whole genome shotgun (WGS) entry which is preliminary data.</text>
</comment>
<evidence type="ECO:0000313" key="2">
    <source>
        <dbReference type="Proteomes" id="UP000193920"/>
    </source>
</evidence>
<evidence type="ECO:0000313" key="1">
    <source>
        <dbReference type="EMBL" id="ORY52734.1"/>
    </source>
</evidence>